<evidence type="ECO:0000256" key="3">
    <source>
        <dbReference type="ARBA" id="ARBA00016337"/>
    </source>
</evidence>
<dbReference type="RefSeq" id="WP_303493234.1">
    <property type="nucleotide sequence ID" value="NZ_JAUOPB010000010.1"/>
</dbReference>
<evidence type="ECO:0000256" key="10">
    <source>
        <dbReference type="ARBA" id="ARBA00048540"/>
    </source>
</evidence>
<dbReference type="PANTHER" id="PTHR30040:SF2">
    <property type="entry name" value="FAD:PROTEIN FMN TRANSFERASE"/>
    <property type="match status" value="1"/>
</dbReference>
<keyword evidence="5 11" id="KW-0808">Transferase</keyword>
<protein>
    <recommendedName>
        <fullName evidence="3 11">FAD:protein FMN transferase</fullName>
        <ecNumber evidence="2 11">2.7.1.180</ecNumber>
    </recommendedName>
    <alternativeName>
        <fullName evidence="9 11">Flavin transferase</fullName>
    </alternativeName>
</protein>
<dbReference type="Proteomes" id="UP001169760">
    <property type="component" value="Unassembled WGS sequence"/>
</dbReference>
<dbReference type="PANTHER" id="PTHR30040">
    <property type="entry name" value="THIAMINE BIOSYNTHESIS LIPOPROTEIN APBE"/>
    <property type="match status" value="1"/>
</dbReference>
<comment type="caution">
    <text evidence="13">The sequence shown here is derived from an EMBL/GenBank/DDBJ whole genome shotgun (WGS) entry which is preliminary data.</text>
</comment>
<dbReference type="SUPFAM" id="SSF143631">
    <property type="entry name" value="ApbE-like"/>
    <property type="match status" value="1"/>
</dbReference>
<dbReference type="Gene3D" id="3.10.520.10">
    <property type="entry name" value="ApbE-like domains"/>
    <property type="match status" value="1"/>
</dbReference>
<sequence>MRYPIRLAVGLFIYVALASNAWALWHSETQGIMGTEISVTLWDENPEHAKLAITSVMTEMERINQLLSPYIETSELARVNRDAATAPQKISEEFYWLIHHSLRVSALSGGAFDITFASVGWRYDYRAHQQPQENEIKDLLPAINYRLIVLDEKTRSVFFKHKNVRIDLGGIAKGYAVDNAIKILRTMGVEHASVSAGGDSYLLGDRQGRPWVVGIKNPRAEDPAAKAAIRIPLTDTAVSTSGDYERYFIDEHTGERVHHILNPKTGKSASEVTSVTILAPRGLDSDPLSTTVFVLGVEKGLELVNSLQGVDGIIIDRQGKVHYSAGLAPPEAAAAD</sequence>
<evidence type="ECO:0000256" key="6">
    <source>
        <dbReference type="ARBA" id="ARBA00022723"/>
    </source>
</evidence>
<name>A0AAW7XA24_9GAMM</name>
<dbReference type="EMBL" id="JAUOPB010000010">
    <property type="protein sequence ID" value="MDO6423623.1"/>
    <property type="molecule type" value="Genomic_DNA"/>
</dbReference>
<evidence type="ECO:0000256" key="12">
    <source>
        <dbReference type="PIRSR" id="PIRSR006268-2"/>
    </source>
</evidence>
<comment type="cofactor">
    <cofactor evidence="12">
        <name>Mg(2+)</name>
        <dbReference type="ChEBI" id="CHEBI:18420"/>
    </cofactor>
    <cofactor evidence="12">
        <name>Mn(2+)</name>
        <dbReference type="ChEBI" id="CHEBI:29035"/>
    </cofactor>
    <text evidence="12">Magnesium. Can also use manganese.</text>
</comment>
<dbReference type="PIRSF" id="PIRSF006268">
    <property type="entry name" value="ApbE"/>
    <property type="match status" value="1"/>
</dbReference>
<comment type="catalytic activity">
    <reaction evidence="10 11">
        <text>L-threonyl-[protein] + FAD = FMN-L-threonyl-[protein] + AMP + H(+)</text>
        <dbReference type="Rhea" id="RHEA:36847"/>
        <dbReference type="Rhea" id="RHEA-COMP:11060"/>
        <dbReference type="Rhea" id="RHEA-COMP:11061"/>
        <dbReference type="ChEBI" id="CHEBI:15378"/>
        <dbReference type="ChEBI" id="CHEBI:30013"/>
        <dbReference type="ChEBI" id="CHEBI:57692"/>
        <dbReference type="ChEBI" id="CHEBI:74257"/>
        <dbReference type="ChEBI" id="CHEBI:456215"/>
        <dbReference type="EC" id="2.7.1.180"/>
    </reaction>
</comment>
<evidence type="ECO:0000256" key="8">
    <source>
        <dbReference type="ARBA" id="ARBA00022842"/>
    </source>
</evidence>
<feature type="binding site" evidence="12">
    <location>
        <position position="290"/>
    </location>
    <ligand>
        <name>Mg(2+)</name>
        <dbReference type="ChEBI" id="CHEBI:18420"/>
    </ligand>
</feature>
<evidence type="ECO:0000256" key="1">
    <source>
        <dbReference type="ARBA" id="ARBA00008282"/>
    </source>
</evidence>
<dbReference type="InterPro" id="IPR003374">
    <property type="entry name" value="ApbE-like_sf"/>
</dbReference>
<evidence type="ECO:0000256" key="11">
    <source>
        <dbReference type="PIRNR" id="PIRNR006268"/>
    </source>
</evidence>
<keyword evidence="4 11" id="KW-0285">Flavoprotein</keyword>
<evidence type="ECO:0000313" key="14">
    <source>
        <dbReference type="Proteomes" id="UP001169760"/>
    </source>
</evidence>
<reference evidence="13" key="1">
    <citation type="submission" date="2023-07" db="EMBL/GenBank/DDBJ databases">
        <title>Genome content predicts the carbon catabolic preferences of heterotrophic bacteria.</title>
        <authorList>
            <person name="Gralka M."/>
        </authorList>
    </citation>
    <scope>NUCLEOTIDE SEQUENCE</scope>
    <source>
        <strain evidence="13">I3M17_2</strain>
    </source>
</reference>
<keyword evidence="7 11" id="KW-0274">FAD</keyword>
<dbReference type="GO" id="GO:0046872">
    <property type="term" value="F:metal ion binding"/>
    <property type="evidence" value="ECO:0007669"/>
    <property type="project" value="UniProtKB-UniRule"/>
</dbReference>
<gene>
    <name evidence="13" type="ORF">Q4521_14165</name>
</gene>
<comment type="similarity">
    <text evidence="1 11">Belongs to the ApbE family.</text>
</comment>
<evidence type="ECO:0000256" key="7">
    <source>
        <dbReference type="ARBA" id="ARBA00022827"/>
    </source>
</evidence>
<keyword evidence="6 11" id="KW-0479">Metal-binding</keyword>
<evidence type="ECO:0000256" key="2">
    <source>
        <dbReference type="ARBA" id="ARBA00011955"/>
    </source>
</evidence>
<feature type="binding site" evidence="12">
    <location>
        <position position="170"/>
    </location>
    <ligand>
        <name>Mg(2+)</name>
        <dbReference type="ChEBI" id="CHEBI:18420"/>
    </ligand>
</feature>
<proteinExistence type="inferred from homology"/>
<evidence type="ECO:0000256" key="9">
    <source>
        <dbReference type="ARBA" id="ARBA00031306"/>
    </source>
</evidence>
<evidence type="ECO:0000256" key="5">
    <source>
        <dbReference type="ARBA" id="ARBA00022679"/>
    </source>
</evidence>
<evidence type="ECO:0000313" key="13">
    <source>
        <dbReference type="EMBL" id="MDO6423623.1"/>
    </source>
</evidence>
<dbReference type="GO" id="GO:0016740">
    <property type="term" value="F:transferase activity"/>
    <property type="evidence" value="ECO:0007669"/>
    <property type="project" value="UniProtKB-UniRule"/>
</dbReference>
<dbReference type="AlphaFoldDB" id="A0AAW7XA24"/>
<organism evidence="13 14">
    <name type="scientific">Saccharophagus degradans</name>
    <dbReference type="NCBI Taxonomy" id="86304"/>
    <lineage>
        <taxon>Bacteria</taxon>
        <taxon>Pseudomonadati</taxon>
        <taxon>Pseudomonadota</taxon>
        <taxon>Gammaproteobacteria</taxon>
        <taxon>Cellvibrionales</taxon>
        <taxon>Cellvibrionaceae</taxon>
        <taxon>Saccharophagus</taxon>
    </lineage>
</organism>
<evidence type="ECO:0000256" key="4">
    <source>
        <dbReference type="ARBA" id="ARBA00022630"/>
    </source>
</evidence>
<dbReference type="Pfam" id="PF02424">
    <property type="entry name" value="ApbE"/>
    <property type="match status" value="1"/>
</dbReference>
<dbReference type="InterPro" id="IPR024932">
    <property type="entry name" value="ApbE"/>
</dbReference>
<accession>A0AAW7XA24</accession>
<dbReference type="EC" id="2.7.1.180" evidence="2 11"/>
<keyword evidence="8 11" id="KW-0460">Magnesium</keyword>
<feature type="binding site" evidence="12">
    <location>
        <position position="286"/>
    </location>
    <ligand>
        <name>Mg(2+)</name>
        <dbReference type="ChEBI" id="CHEBI:18420"/>
    </ligand>
</feature>